<accession>A0AA86NZE3</accession>
<keyword evidence="4" id="KW-1185">Reference proteome</keyword>
<feature type="transmembrane region" description="Helical" evidence="1">
    <location>
        <begin position="507"/>
        <end position="528"/>
    </location>
</feature>
<reference evidence="3 4" key="2">
    <citation type="submission" date="2024-07" db="EMBL/GenBank/DDBJ databases">
        <authorList>
            <person name="Akdeniz Z."/>
        </authorList>
    </citation>
    <scope>NUCLEOTIDE SEQUENCE [LARGE SCALE GENOMIC DNA]</scope>
</reference>
<dbReference type="Proteomes" id="UP001642409">
    <property type="component" value="Unassembled WGS sequence"/>
</dbReference>
<feature type="transmembrane region" description="Helical" evidence="1">
    <location>
        <begin position="540"/>
        <end position="568"/>
    </location>
</feature>
<protein>
    <submittedName>
        <fullName evidence="2">Uncharacterized protein</fullName>
    </submittedName>
</protein>
<comment type="caution">
    <text evidence="2">The sequence shown here is derived from an EMBL/GenBank/DDBJ whole genome shotgun (WGS) entry which is preliminary data.</text>
</comment>
<reference evidence="2" key="1">
    <citation type="submission" date="2023-06" db="EMBL/GenBank/DDBJ databases">
        <authorList>
            <person name="Kurt Z."/>
        </authorList>
    </citation>
    <scope>NUCLEOTIDE SEQUENCE</scope>
</reference>
<dbReference type="EMBL" id="CATOUU010000386">
    <property type="protein sequence ID" value="CAI9927707.1"/>
    <property type="molecule type" value="Genomic_DNA"/>
</dbReference>
<evidence type="ECO:0000256" key="1">
    <source>
        <dbReference type="SAM" id="Phobius"/>
    </source>
</evidence>
<name>A0AA86NZE3_9EUKA</name>
<evidence type="ECO:0000313" key="3">
    <source>
        <dbReference type="EMBL" id="CAL5975096.1"/>
    </source>
</evidence>
<feature type="transmembrane region" description="Helical" evidence="1">
    <location>
        <begin position="150"/>
        <end position="169"/>
    </location>
</feature>
<dbReference type="EMBL" id="CAXDID020000006">
    <property type="protein sequence ID" value="CAL5975096.1"/>
    <property type="molecule type" value="Genomic_DNA"/>
</dbReference>
<organism evidence="2">
    <name type="scientific">Hexamita inflata</name>
    <dbReference type="NCBI Taxonomy" id="28002"/>
    <lineage>
        <taxon>Eukaryota</taxon>
        <taxon>Metamonada</taxon>
        <taxon>Diplomonadida</taxon>
        <taxon>Hexamitidae</taxon>
        <taxon>Hexamitinae</taxon>
        <taxon>Hexamita</taxon>
    </lineage>
</organism>
<evidence type="ECO:0000313" key="4">
    <source>
        <dbReference type="Proteomes" id="UP001642409"/>
    </source>
</evidence>
<keyword evidence="1" id="KW-1133">Transmembrane helix</keyword>
<feature type="transmembrane region" description="Helical" evidence="1">
    <location>
        <begin position="1151"/>
        <end position="1174"/>
    </location>
</feature>
<keyword evidence="1" id="KW-0812">Transmembrane</keyword>
<feature type="transmembrane region" description="Helical" evidence="1">
    <location>
        <begin position="45"/>
        <end position="68"/>
    </location>
</feature>
<evidence type="ECO:0000313" key="2">
    <source>
        <dbReference type="EMBL" id="CAI9927707.1"/>
    </source>
</evidence>
<keyword evidence="1" id="KW-0472">Membrane</keyword>
<gene>
    <name evidence="2" type="ORF">HINF_LOCUS15352</name>
    <name evidence="3" type="ORF">HINF_LOCUS3161</name>
</gene>
<proteinExistence type="predicted"/>
<sequence>MKNPLFGPYDIQSYEDFVDDLCITGDGCRIAEHLPVIGYEISYGLLPLLVSLVLMIVTPSIWGCVLCCNKFLKVQREQKVLDKERKEMMEELNIKVDQKATRASQLELLVQKVPDVAQNPKLFNHIAAQNSTNERKQAARKAQKCKATYIVLWYLSCIPLLLAVIYFGLSSGDVVKIPKTAFNTAVDLESQYRKVADNALVISDDILSQLLDEKVTPLHDLMYSSAAEFNASLSTLQSAMTELELVKEPLEKAFSLVQGKDSVLQAVGSVLYFPEDPKDELAYIKPGQQKFDAIIAEMKELDENVNSVQLNSKEVKDSYDQNQYPPVIKTQLDGINLAGLNIDLYKDLPAQVTDMIKLFASNPNKWQFANKAFQIAADMIADLDTKKLIEGVQRLLVPCDANGQNCVVNYLQEVVFNLTQYDMKQILGMDFTYDNVLLYVQQQVPKLIDEVRSWKDVVDEHKIIPSLDHLETITIEQLFHEMSSACDYMWCDILDRNYYSYQTAFSAVVYACILTVPIIILVISIAVMACNKKGCISCQAWSCCFCSVCVSLMSVILILMTAAVPMFVKPLTTSLRDNTTSVIDITLKQVDYFYELKYVSLNLTDVASYVKFQPQALTLDLTSVQRAIDTFKFNVTFDLNAMLHEVFGAQQGPVDFAQMLDDIFGKYVSKTYAVSFAGTNLDYFFNEHQKLTIGQMLHFQDKPLYEFIQTAVQSAVNLARDFDNGVQFETMPAYIRKIVQTEVDKLWQENVVPQLDKLQSIKAISLPAADICNMKTFVEDVDQMVTNPLTSFVLMDAALNETSLNNFAFPAPVSVPKKLDSVSTLVISEYLEFLAVNNKLSAYLSSCLEGTPSVNLEADTSACIDKLLLTAQKSLDEIASKSQEVVGSFASLKFNSANDFKQQMIDMTCATQQKVEDLKKYVSDVAAGTIVYDPAQLPAIVSDEVLAMQNRQVASFVGFTASKPDASSPTLNQELSAYALNFAKLAVYCQSMQQIAGGNPFETAQVTFQQEAQHMAVTEKLMTQFSAVIASIDYFNVKVMGNSPFVCSASQQQTGIVDLLPTQLKAAVDVVVENAAQAFGTNPVFCPFVNAFKANGAVQESVKLAQLVIDQSLRLFVVPDSLFTSETFGLVLKTVNDVSEVIVEPLNGFSFGFYCMFFFCALGPLFLVCGYGFVAQVADKDGAGKKGYTNIENQIITVYAPYTENETKVQQHAPVFQITSLPVPANIQTSAEAYPPQFGSV</sequence>
<dbReference type="AlphaFoldDB" id="A0AA86NZE3"/>